<dbReference type="VEuPathDB" id="VectorBase:GPPI028914"/>
<organism evidence="1 2">
    <name type="scientific">Glossina palpalis gambiensis</name>
    <dbReference type="NCBI Taxonomy" id="67801"/>
    <lineage>
        <taxon>Eukaryota</taxon>
        <taxon>Metazoa</taxon>
        <taxon>Ecdysozoa</taxon>
        <taxon>Arthropoda</taxon>
        <taxon>Hexapoda</taxon>
        <taxon>Insecta</taxon>
        <taxon>Pterygota</taxon>
        <taxon>Neoptera</taxon>
        <taxon>Endopterygota</taxon>
        <taxon>Diptera</taxon>
        <taxon>Brachycera</taxon>
        <taxon>Muscomorpha</taxon>
        <taxon>Hippoboscoidea</taxon>
        <taxon>Glossinidae</taxon>
        <taxon>Glossina</taxon>
    </lineage>
</organism>
<dbReference type="EnsemblMetazoa" id="GPPI028914-RA">
    <property type="protein sequence ID" value="GPPI028914-PA"/>
    <property type="gene ID" value="GPPI028914"/>
</dbReference>
<dbReference type="EMBL" id="JXJN01013742">
    <property type="status" value="NOT_ANNOTATED_CDS"/>
    <property type="molecule type" value="Genomic_DNA"/>
</dbReference>
<keyword evidence="2" id="KW-1185">Reference proteome</keyword>
<reference evidence="2" key="1">
    <citation type="submission" date="2015-01" db="EMBL/GenBank/DDBJ databases">
        <authorList>
            <person name="Aksoy S."/>
            <person name="Warren W."/>
            <person name="Wilson R.K."/>
        </authorList>
    </citation>
    <scope>NUCLEOTIDE SEQUENCE [LARGE SCALE GENOMIC DNA]</scope>
    <source>
        <strain evidence="2">IAEA</strain>
    </source>
</reference>
<proteinExistence type="predicted"/>
<accession>A0A1B0BG37</accession>
<protein>
    <submittedName>
        <fullName evidence="1">Uncharacterized protein</fullName>
    </submittedName>
</protein>
<dbReference type="Proteomes" id="UP000092460">
    <property type="component" value="Unassembled WGS sequence"/>
</dbReference>
<evidence type="ECO:0000313" key="2">
    <source>
        <dbReference type="Proteomes" id="UP000092460"/>
    </source>
</evidence>
<dbReference type="AlphaFoldDB" id="A0A1B0BG37"/>
<sequence length="108" mass="12058">MGTGARVAAADHIKQINMLFNFSLQFQNQNIGVCPKQRKGAQVIILVRKRLCVLCVLPIALPDTLNNFEIALYSLIVSWCESTTASQHNEVVYKPFDLHCRPNCGTLV</sequence>
<reference evidence="1" key="2">
    <citation type="submission" date="2020-05" db="UniProtKB">
        <authorList>
            <consortium name="EnsemblMetazoa"/>
        </authorList>
    </citation>
    <scope>IDENTIFICATION</scope>
    <source>
        <strain evidence="1">IAEA</strain>
    </source>
</reference>
<name>A0A1B0BG37_9MUSC</name>
<evidence type="ECO:0000313" key="1">
    <source>
        <dbReference type="EnsemblMetazoa" id="GPPI028914-PA"/>
    </source>
</evidence>